<dbReference type="NCBIfam" id="NF038044">
    <property type="entry name" value="act_def_assoc_B"/>
    <property type="match status" value="1"/>
</dbReference>
<gene>
    <name evidence="1" type="ORF">B0I33_101525</name>
</gene>
<name>A0A2T0M3N9_9PSEU</name>
<organism evidence="1 2">
    <name type="scientific">Prauserella shujinwangii</name>
    <dbReference type="NCBI Taxonomy" id="1453103"/>
    <lineage>
        <taxon>Bacteria</taxon>
        <taxon>Bacillati</taxon>
        <taxon>Actinomycetota</taxon>
        <taxon>Actinomycetes</taxon>
        <taxon>Pseudonocardiales</taxon>
        <taxon>Pseudonocardiaceae</taxon>
        <taxon>Prauserella</taxon>
    </lineage>
</organism>
<evidence type="ECO:0000313" key="1">
    <source>
        <dbReference type="EMBL" id="PRX51371.1"/>
    </source>
</evidence>
<sequence>MAHAVRLAEHVVFTELPFCGVLLDKRNLRLYRLSQEASAALRTALHGSAACGPYDGVTRLEGDVVDPATRQRVIGTLLAQELLRSAGGADG</sequence>
<dbReference type="AlphaFoldDB" id="A0A2T0M3N9"/>
<comment type="caution">
    <text evidence="1">The sequence shown here is derived from an EMBL/GenBank/DDBJ whole genome shotgun (WGS) entry which is preliminary data.</text>
</comment>
<dbReference type="Proteomes" id="UP000238362">
    <property type="component" value="Unassembled WGS sequence"/>
</dbReference>
<evidence type="ECO:0008006" key="3">
    <source>
        <dbReference type="Google" id="ProtNLM"/>
    </source>
</evidence>
<accession>A0A2T0M3N9</accession>
<proteinExistence type="predicted"/>
<reference evidence="1 2" key="1">
    <citation type="submission" date="2018-03" db="EMBL/GenBank/DDBJ databases">
        <title>Genomic Encyclopedia of Type Strains, Phase III (KMG-III): the genomes of soil and plant-associated and newly described type strains.</title>
        <authorList>
            <person name="Whitman W."/>
        </authorList>
    </citation>
    <scope>NUCLEOTIDE SEQUENCE [LARGE SCALE GENOMIC DNA]</scope>
    <source>
        <strain evidence="1 2">CGMCC 4.7125</strain>
    </source>
</reference>
<keyword evidence="2" id="KW-1185">Reference proteome</keyword>
<protein>
    <recommendedName>
        <fullName evidence="3">Mycofactocin binding protein MftB</fullName>
    </recommendedName>
</protein>
<evidence type="ECO:0000313" key="2">
    <source>
        <dbReference type="Proteomes" id="UP000238362"/>
    </source>
</evidence>
<dbReference type="EMBL" id="PVNH01000001">
    <property type="protein sequence ID" value="PRX51371.1"/>
    <property type="molecule type" value="Genomic_DNA"/>
</dbReference>